<evidence type="ECO:0000313" key="2">
    <source>
        <dbReference type="Proteomes" id="UP000054911"/>
    </source>
</evidence>
<organism evidence="1 2">
    <name type="scientific">Caballeronia pedi</name>
    <dbReference type="NCBI Taxonomy" id="1777141"/>
    <lineage>
        <taxon>Bacteria</taxon>
        <taxon>Pseudomonadati</taxon>
        <taxon>Pseudomonadota</taxon>
        <taxon>Betaproteobacteria</taxon>
        <taxon>Burkholderiales</taxon>
        <taxon>Burkholderiaceae</taxon>
        <taxon>Caballeronia</taxon>
    </lineage>
</organism>
<dbReference type="RefSeq" id="WP_061178444.1">
    <property type="nucleotide sequence ID" value="NZ_FCOE02000029.1"/>
</dbReference>
<name>A0A158D019_9BURK</name>
<sequence>MSIASESSLQTLAALLEVSLEKGTCVVMVRRGTGECSVYIGNPGDEDAKLTGHGTIPTAVAEELLVLTQAGLNRMTVGDQTYRFFRSFTQFSDLGAVVFAPT</sequence>
<evidence type="ECO:0000313" key="1">
    <source>
        <dbReference type="EMBL" id="SAK87984.1"/>
    </source>
</evidence>
<gene>
    <name evidence="1" type="ORF">AWB80_06100</name>
</gene>
<dbReference type="OrthoDB" id="9006201at2"/>
<keyword evidence="2" id="KW-1185">Reference proteome</keyword>
<reference evidence="1" key="1">
    <citation type="submission" date="2016-01" db="EMBL/GenBank/DDBJ databases">
        <authorList>
            <person name="Peeters C."/>
        </authorList>
    </citation>
    <scope>NUCLEOTIDE SEQUENCE [LARGE SCALE GENOMIC DNA]</scope>
    <source>
        <strain evidence="1">LMG 29323</strain>
    </source>
</reference>
<dbReference type="AlphaFoldDB" id="A0A158D019"/>
<accession>A0A158D019</accession>
<comment type="caution">
    <text evidence="1">The sequence shown here is derived from an EMBL/GenBank/DDBJ whole genome shotgun (WGS) entry which is preliminary data.</text>
</comment>
<protein>
    <submittedName>
        <fullName evidence="1">Uncharacterized protein</fullName>
    </submittedName>
</protein>
<dbReference type="EMBL" id="FCOE02000029">
    <property type="protein sequence ID" value="SAK87984.1"/>
    <property type="molecule type" value="Genomic_DNA"/>
</dbReference>
<dbReference type="Proteomes" id="UP000054911">
    <property type="component" value="Unassembled WGS sequence"/>
</dbReference>
<proteinExistence type="predicted"/>
<dbReference type="STRING" id="1777141.AWB80_06100"/>